<dbReference type="InterPro" id="IPR010071">
    <property type="entry name" value="AA_adenyl_dom"/>
</dbReference>
<dbReference type="Pfam" id="PF00668">
    <property type="entry name" value="Condensation"/>
    <property type="match status" value="3"/>
</dbReference>
<dbReference type="InterPro" id="IPR025110">
    <property type="entry name" value="AMP-bd_C"/>
</dbReference>
<dbReference type="Pfam" id="PF00501">
    <property type="entry name" value="AMP-binding"/>
    <property type="match status" value="2"/>
</dbReference>
<dbReference type="InterPro" id="IPR000873">
    <property type="entry name" value="AMP-dep_synth/lig_dom"/>
</dbReference>
<proteinExistence type="inferred from homology"/>
<dbReference type="InterPro" id="IPR020845">
    <property type="entry name" value="AMP-binding_CS"/>
</dbReference>
<reference evidence="6" key="1">
    <citation type="submission" date="2023-08" db="EMBL/GenBank/DDBJ databases">
        <title>Increased levels of nutrients transform a symbiont into a lethal pathobiont.</title>
        <authorList>
            <person name="Lachnit T."/>
            <person name="Ulrich L."/>
            <person name="Willmer F.M."/>
            <person name="Hasenbein T."/>
            <person name="Steiner L.X."/>
            <person name="Wolters M."/>
            <person name="Herbst E.M."/>
            <person name="Deines P."/>
        </authorList>
    </citation>
    <scope>NUCLEOTIDE SEQUENCE</scope>
    <source>
        <strain evidence="6">T3</strain>
    </source>
</reference>
<dbReference type="EMBL" id="CP158373">
    <property type="protein sequence ID" value="XBY61679.1"/>
    <property type="molecule type" value="Genomic_DNA"/>
</dbReference>
<keyword evidence="4" id="KW-0597">Phosphoprotein</keyword>
<dbReference type="Gene3D" id="2.30.38.10">
    <property type="entry name" value="Luciferase, Domain 3"/>
    <property type="match status" value="2"/>
</dbReference>
<dbReference type="InterPro" id="IPR001242">
    <property type="entry name" value="Condensation_dom"/>
</dbReference>
<evidence type="ECO:0000256" key="3">
    <source>
        <dbReference type="ARBA" id="ARBA00022450"/>
    </source>
</evidence>
<dbReference type="FunFam" id="3.30.559.10:FF:000012">
    <property type="entry name" value="Non-ribosomal peptide synthetase"/>
    <property type="match status" value="1"/>
</dbReference>
<dbReference type="InterPro" id="IPR006162">
    <property type="entry name" value="Ppantetheine_attach_site"/>
</dbReference>
<dbReference type="InterPro" id="IPR045851">
    <property type="entry name" value="AMP-bd_C_sf"/>
</dbReference>
<evidence type="ECO:0000256" key="2">
    <source>
        <dbReference type="ARBA" id="ARBA00006432"/>
    </source>
</evidence>
<gene>
    <name evidence="6" type="ORF">ABS648_17080</name>
</gene>
<dbReference type="FunFam" id="2.30.38.10:FF:000001">
    <property type="entry name" value="Non-ribosomal peptide synthetase PvdI"/>
    <property type="match status" value="1"/>
</dbReference>
<comment type="similarity">
    <text evidence="2">Belongs to the ATP-dependent AMP-binding enzyme family.</text>
</comment>
<sequence length="2633" mass="290106">MTQLPSLPDDDLLALLLADEGEPSDVIRRLPEEGPRQVSFAQQRLWLLQQIDPQGSAYNLPRAFVIRGPLQPAQLEAALGKVMDRHDILRTRFEETDGAPRQQVVPSTVPRLEVRDLSALTADERQAMLARCVEQQAGAAFDLSQAPLLRCMLLRMGSEDHVLLLTLHHIVSDAWSNPILMQDLVQAYLQAANGDPRPLPRPAIQYADYAHWQREVYPSTPAFHDAHRYWSEHLGTDIPTLALPLDRLPQPGAPATARQLAHDLPAALVQQLHARCRELSLSPFVVLLGAWQLLLARYSGQSDFTVGVPNAGRNRAETQELVGCFINTQVYRARLDAGQTGQDFLQALRQQSLAAMAHADYPIEYLLESLNLQRSAEGSPLFQTLFNWRVSEASTTAPAIAGLAIEALGAGEQDAKFDLSLDVESSPHGLHATLEYRASAFDADTVARIARHWQHLLQQLLDHPELPLGMLATQPDAEQQARLAQSRGAVSAPTLQAVHLAIAAQASATPDAPAVLFEQRTLAYAELDRLANRLAHRLVAQGVGADVRVGIALPRSPELVIALLAVLKAGGAYVPLDPSYPRDRLAYMIEDSAIAVLLTQARLKGQLPIPEALQTLELDETSPLWSEGPDHALNAAVEGDQLAYMIYTSGSTGRPKGVQVRHAGLSNHMQWMQGAVPLGAADRVLQKTAISFDASVWEFWLPLLGGAQLVLGSSALADDLSLLWQEVADRRITHLQMAPSLLRGLLPHSLAGQLDSLRMLLLGGEALDNALLQQVSQQWSGTLVNLYGPTESTIDACVHSIALHRDQPGQDAIAPPIGSPIDNLTGYVLDANLQPCPIGVRGELYIGGAGLARGYHGQPGLTAERFVADPFGNPGSRLYRTGDLARYRQDGLLECLGRTDHQVKIRGLRIELGEIEAAIAHLPPVHEAAVLAVDMAASRQLVAYWSPREGTPGDEQMLRAELMQALAQRLPEHMVPAHWVMLERLPLTPNGKLDRAALPRPDASAPQRQWQAPQNDLERRIAAIWQEVLKRDRIGIDENFFELGGDSILSIQVVSRARQRDLRFTPKDIFNNQTIRGLATVAQPLEHTTLLADQGPATGEAPLLPVQHAFFDRDLPERQHWNQSVLLQPAQPLEPEVLTRALHALVAHHDALRLRFAEGDNGWSARYSDLHDDPELLWRSSLATLAVLEPLAQQAQRSLDLAQGPLLRAVLVECADAGQRLLVVIHHLVVDGVSWRILLEDLQTAYRQAREGSTIQLPAKTSSFRQWGERLQAYAQAQAGQEQPWLASHGCSTTLPGARVDASLCSRHAETVSIGLDPALTSKLLNNAPAAYRTRINDLLLTALARAVCRWTGDASTLVELEGHGREDLFDDIDLTRTVGWFTSLYPVQLSPQGDMGAAIKAIKEQLRAVKDNGVAFGALRYLGTADTREALAGLPTPRITFNYLGQFDGSFDDASGAFLAPCEGPTGDERDAETPLGNWLTINGQVFDNRLSLSWTFSREMFQREAIEALAADCLAEIEQIVEHCCTGRALGVTPSDFPLARLSQAQLDALQIAPDDIEDIYPLSPMQEGLLVHTLLEKHSGIYFMQECYVIREALDYAEFRTAWRQVIQRHEAVRASFVWNTGGDLMQVIRRAPEVDVALLDLSLLPEDEAKARIETLLAAERKAGFDLASAPPIRFHLFQLPDQSHLFVMSNHHILLDAWCRSLLMADFFEIYHARLEGRQEHLQTPYRFRHFIEWLQQQAPDTAEAFWREQLEGFEQPTALPMDRTPVGDHATHSAIDDNYTWLTLDESRLLQERATQHRLTLNTFVQAAWALALHHHSRARDIVFGVTVSGRPAHIPEMQSTVGLFINSVPLRVGIPAPHLGTGVLEWLQGILASNVAMREYDYLPLVKIQACSELQAGLSLFDTLFVYENAPLDDSVGEDAKNLGVAAESSRTHTNYPITAVIYPGEQMGLHLSYDTRYFDRPTMDALLGRFRSFLVGLAGSLEGPLEALLEAGNDLDEQTLRHNRTEVGHDLMTPYVAQFEARVDQHPERVAATCEARSWTYGELDQHANRLGHRLIAEGVVADQAVALLADRNLELLGMMIGTFKAGAGYLPLDPSHPDERLSGILQRSGAPALVCTAAHRQRAEALIAGAARAIRLVVWEELQAGADDQRRPGIHSGPRHLAYVIFTSGSTGQPKGVMVEQAGMLNNQLSKVPYLHLDEHDIIAQTASQAFDISVWQFLTAPLYGAQVRIFPDAVSRHPGVLLEQTRAQRISVLEIVPALIQAMLEEPLQALPDLRWLLPTGEALPAETAAAWLRRYPDIPMVNAYGPAECSDDVAFWTLTPESAQRRQVPIGHPTDNNRLYLLDDCLALVPDGATGEICVAGIGVGRGYCADPVRTALQFVPNPFALVPGERLYRTGDLARRRKDDHALEYIGRVDHQVKIHGFRIEPGEIEARIAQFPGIREAAVLVCDSGRGKQLVAFLTLHEGVEALTEDVERLRAFLKSQLPAYMVPPLYQVLEQMPRNANGKLDRKVLATLELRSAAHLHRAPEGALQEGVAAIWRAVLGIEQVGQDDNFFALGGNSLLATQVISRVHLELKIEAPLASLFESATFEDFAGQLAAQQTPTTDSDLSDLFDLLDVLETH</sequence>
<dbReference type="PROSITE" id="PS50075">
    <property type="entry name" value="CARRIER"/>
    <property type="match status" value="2"/>
</dbReference>
<dbReference type="SUPFAM" id="SSF47336">
    <property type="entry name" value="ACP-like"/>
    <property type="match status" value="2"/>
</dbReference>
<dbReference type="InterPro" id="IPR036736">
    <property type="entry name" value="ACP-like_sf"/>
</dbReference>
<keyword evidence="3" id="KW-0596">Phosphopantetheine</keyword>
<dbReference type="CDD" id="cd19534">
    <property type="entry name" value="E_NRPS"/>
    <property type="match status" value="1"/>
</dbReference>
<protein>
    <submittedName>
        <fullName evidence="6">Amino acid adenylation domain-containing protein</fullName>
    </submittedName>
</protein>
<dbReference type="NCBIfam" id="TIGR01720">
    <property type="entry name" value="NRPS-para261"/>
    <property type="match status" value="1"/>
</dbReference>
<dbReference type="GO" id="GO:0043041">
    <property type="term" value="P:amino acid activation for nonribosomal peptide biosynthetic process"/>
    <property type="evidence" value="ECO:0007669"/>
    <property type="project" value="UniProtKB-ARBA"/>
</dbReference>
<dbReference type="Pfam" id="PF00550">
    <property type="entry name" value="PP-binding"/>
    <property type="match status" value="2"/>
</dbReference>
<feature type="domain" description="Carrier" evidence="5">
    <location>
        <begin position="1012"/>
        <end position="1086"/>
    </location>
</feature>
<dbReference type="InterPro" id="IPR010060">
    <property type="entry name" value="NRPS_synth"/>
</dbReference>
<dbReference type="SUPFAM" id="SSF52777">
    <property type="entry name" value="CoA-dependent acyltransferases"/>
    <property type="match status" value="6"/>
</dbReference>
<dbReference type="InterPro" id="IPR020806">
    <property type="entry name" value="PKS_PP-bd"/>
</dbReference>
<evidence type="ECO:0000256" key="1">
    <source>
        <dbReference type="ARBA" id="ARBA00001957"/>
    </source>
</evidence>
<dbReference type="SMART" id="SM00823">
    <property type="entry name" value="PKS_PP"/>
    <property type="match status" value="2"/>
</dbReference>
<dbReference type="PROSITE" id="PS00455">
    <property type="entry name" value="AMP_BINDING"/>
    <property type="match status" value="2"/>
</dbReference>
<dbReference type="InterPro" id="IPR029058">
    <property type="entry name" value="AB_hydrolase_fold"/>
</dbReference>
<evidence type="ECO:0000256" key="4">
    <source>
        <dbReference type="ARBA" id="ARBA00022553"/>
    </source>
</evidence>
<dbReference type="InterPro" id="IPR009081">
    <property type="entry name" value="PP-bd_ACP"/>
</dbReference>
<dbReference type="NCBIfam" id="NF003417">
    <property type="entry name" value="PRK04813.1"/>
    <property type="match status" value="2"/>
</dbReference>
<accession>A0AAU7XUN0</accession>
<dbReference type="Gene3D" id="3.40.50.1820">
    <property type="entry name" value="alpha/beta hydrolase"/>
    <property type="match status" value="1"/>
</dbReference>
<feature type="domain" description="Carrier" evidence="5">
    <location>
        <begin position="2537"/>
        <end position="2612"/>
    </location>
</feature>
<evidence type="ECO:0000259" key="5">
    <source>
        <dbReference type="PROSITE" id="PS50075"/>
    </source>
</evidence>
<dbReference type="Gene3D" id="3.40.50.980">
    <property type="match status" value="4"/>
</dbReference>
<dbReference type="PROSITE" id="PS00012">
    <property type="entry name" value="PHOSPHOPANTETHEINE"/>
    <property type="match status" value="2"/>
</dbReference>
<dbReference type="FunFam" id="1.10.1200.10:FF:000005">
    <property type="entry name" value="Nonribosomal peptide synthetase 1"/>
    <property type="match status" value="1"/>
</dbReference>
<dbReference type="PANTHER" id="PTHR45398:SF1">
    <property type="entry name" value="ENZYME, PUTATIVE (JCVI)-RELATED"/>
    <property type="match status" value="1"/>
</dbReference>
<dbReference type="InterPro" id="IPR023213">
    <property type="entry name" value="CAT-like_dom_sf"/>
</dbReference>
<dbReference type="NCBIfam" id="TIGR01733">
    <property type="entry name" value="AA-adenyl-dom"/>
    <property type="match status" value="2"/>
</dbReference>
<dbReference type="PANTHER" id="PTHR45398">
    <property type="match status" value="1"/>
</dbReference>
<dbReference type="FunFam" id="3.30.300.30:FF:000010">
    <property type="entry name" value="Enterobactin synthetase component F"/>
    <property type="match status" value="1"/>
</dbReference>
<evidence type="ECO:0000313" key="6">
    <source>
        <dbReference type="EMBL" id="XBY61679.1"/>
    </source>
</evidence>
<name>A0AAU7XUN0_9PSED</name>
<dbReference type="Gene3D" id="3.30.559.10">
    <property type="entry name" value="Chloramphenicol acetyltransferase-like domain"/>
    <property type="match status" value="3"/>
</dbReference>
<dbReference type="GO" id="GO:0031177">
    <property type="term" value="F:phosphopantetheine binding"/>
    <property type="evidence" value="ECO:0007669"/>
    <property type="project" value="InterPro"/>
</dbReference>
<dbReference type="FunFam" id="3.30.300.30:FF:000015">
    <property type="entry name" value="Nonribosomal peptide synthase SidD"/>
    <property type="match status" value="1"/>
</dbReference>
<dbReference type="FunFam" id="3.40.50.980:FF:000001">
    <property type="entry name" value="Non-ribosomal peptide synthetase"/>
    <property type="match status" value="2"/>
</dbReference>
<dbReference type="GO" id="GO:0003824">
    <property type="term" value="F:catalytic activity"/>
    <property type="evidence" value="ECO:0007669"/>
    <property type="project" value="InterPro"/>
</dbReference>
<dbReference type="CDD" id="cd19543">
    <property type="entry name" value="DCL_NRPS"/>
    <property type="match status" value="1"/>
</dbReference>
<dbReference type="Gene3D" id="3.30.300.30">
    <property type="match status" value="2"/>
</dbReference>
<comment type="cofactor">
    <cofactor evidence="1">
        <name>pantetheine 4'-phosphate</name>
        <dbReference type="ChEBI" id="CHEBI:47942"/>
    </cofactor>
</comment>
<dbReference type="GO" id="GO:0044550">
    <property type="term" value="P:secondary metabolite biosynthetic process"/>
    <property type="evidence" value="ECO:0007669"/>
    <property type="project" value="UniProtKB-ARBA"/>
</dbReference>
<dbReference type="SUPFAM" id="SSF56801">
    <property type="entry name" value="Acetyl-CoA synthetase-like"/>
    <property type="match status" value="2"/>
</dbReference>
<organism evidence="6">
    <name type="scientific">Pseudomonas solani</name>
    <dbReference type="NCBI Taxonomy" id="2731552"/>
    <lineage>
        <taxon>Bacteria</taxon>
        <taxon>Pseudomonadati</taxon>
        <taxon>Pseudomonadota</taxon>
        <taxon>Gammaproteobacteria</taxon>
        <taxon>Pseudomonadales</taxon>
        <taxon>Pseudomonadaceae</taxon>
        <taxon>Pseudomonas</taxon>
    </lineage>
</organism>
<dbReference type="Pfam" id="PF13193">
    <property type="entry name" value="AMP-binding_C"/>
    <property type="match status" value="2"/>
</dbReference>
<dbReference type="CDD" id="cd19531">
    <property type="entry name" value="LCL_NRPS-like"/>
    <property type="match status" value="1"/>
</dbReference>
<dbReference type="Gene3D" id="1.10.1200.10">
    <property type="entry name" value="ACP-like"/>
    <property type="match status" value="1"/>
</dbReference>
<dbReference type="CDD" id="cd05930">
    <property type="entry name" value="A_NRPS"/>
    <property type="match status" value="2"/>
</dbReference>
<dbReference type="Gene3D" id="3.30.559.30">
    <property type="entry name" value="Nonribosomal peptide synthetase, condensation domain"/>
    <property type="match status" value="3"/>
</dbReference>
<dbReference type="FunFam" id="3.40.50.12780:FF:000012">
    <property type="entry name" value="Non-ribosomal peptide synthetase"/>
    <property type="match status" value="1"/>
</dbReference>